<dbReference type="STRING" id="857566.A0A1E3PLG5"/>
<dbReference type="InterPro" id="IPR024054">
    <property type="entry name" value="TIF2_asu_middle_sf"/>
</dbReference>
<feature type="compositionally biased region" description="Acidic residues" evidence="8">
    <location>
        <begin position="291"/>
        <end position="304"/>
    </location>
</feature>
<dbReference type="GO" id="GO:0033290">
    <property type="term" value="C:eukaryotic 48S preinitiation complex"/>
    <property type="evidence" value="ECO:0007669"/>
    <property type="project" value="TreeGrafter"/>
</dbReference>
<dbReference type="PANTHER" id="PTHR10602:SF0">
    <property type="entry name" value="EUKARYOTIC TRANSLATION INITIATION FACTOR 2 SUBUNIT 1"/>
    <property type="match status" value="1"/>
</dbReference>
<dbReference type="InterPro" id="IPR044126">
    <property type="entry name" value="S1_IF2_alpha"/>
</dbReference>
<dbReference type="GO" id="GO:0005850">
    <property type="term" value="C:eukaryotic translation initiation factor 2 complex"/>
    <property type="evidence" value="ECO:0007669"/>
    <property type="project" value="TreeGrafter"/>
</dbReference>
<dbReference type="Gene3D" id="3.30.70.1130">
    <property type="entry name" value="EIF_2_alpha"/>
    <property type="match status" value="1"/>
</dbReference>
<dbReference type="SUPFAM" id="SSF50249">
    <property type="entry name" value="Nucleic acid-binding proteins"/>
    <property type="match status" value="1"/>
</dbReference>
<dbReference type="CDD" id="cd04452">
    <property type="entry name" value="S1_IF2_alpha"/>
    <property type="match status" value="1"/>
</dbReference>
<proteinExistence type="inferred from homology"/>
<dbReference type="FunFam" id="2.40.50.140:FF:000015">
    <property type="entry name" value="Eukaryotic translation initiation factor 2 subunit alpha"/>
    <property type="match status" value="1"/>
</dbReference>
<evidence type="ECO:0000256" key="8">
    <source>
        <dbReference type="SAM" id="MobiDB-lite"/>
    </source>
</evidence>
<dbReference type="InterPro" id="IPR011488">
    <property type="entry name" value="TIF_2_asu"/>
</dbReference>
<dbReference type="InterPro" id="IPR012340">
    <property type="entry name" value="NA-bd_OB-fold"/>
</dbReference>
<evidence type="ECO:0000256" key="6">
    <source>
        <dbReference type="ARBA" id="ARBA00022884"/>
    </source>
</evidence>
<keyword evidence="11" id="KW-1185">Reference proteome</keyword>
<evidence type="ECO:0000256" key="2">
    <source>
        <dbReference type="ARBA" id="ARBA00007223"/>
    </source>
</evidence>
<dbReference type="FunFam" id="1.10.150.190:FF:000002">
    <property type="entry name" value="Translation initiation factor 2, alpha subunit"/>
    <property type="match status" value="1"/>
</dbReference>
<gene>
    <name evidence="10" type="ORF">NADFUDRAFT_82149</name>
</gene>
<evidence type="ECO:0000256" key="1">
    <source>
        <dbReference type="ARBA" id="ARBA00004514"/>
    </source>
</evidence>
<evidence type="ECO:0000256" key="3">
    <source>
        <dbReference type="ARBA" id="ARBA00022490"/>
    </source>
</evidence>
<evidence type="ECO:0000313" key="11">
    <source>
        <dbReference type="Proteomes" id="UP000095009"/>
    </source>
</evidence>
<dbReference type="GO" id="GO:0043022">
    <property type="term" value="F:ribosome binding"/>
    <property type="evidence" value="ECO:0007669"/>
    <property type="project" value="TreeGrafter"/>
</dbReference>
<dbReference type="SMART" id="SM00316">
    <property type="entry name" value="S1"/>
    <property type="match status" value="1"/>
</dbReference>
<dbReference type="InterPro" id="IPR024055">
    <property type="entry name" value="TIF2_asu_C"/>
</dbReference>
<dbReference type="Proteomes" id="UP000095009">
    <property type="component" value="Unassembled WGS sequence"/>
</dbReference>
<dbReference type="OrthoDB" id="1685042at2759"/>
<keyword evidence="5" id="KW-0597">Phosphoprotein</keyword>
<evidence type="ECO:0000256" key="5">
    <source>
        <dbReference type="ARBA" id="ARBA00022553"/>
    </source>
</evidence>
<keyword evidence="6" id="KW-0694">RNA-binding</keyword>
<comment type="similarity">
    <text evidence="2">Belongs to the eIF-2-alpha family.</text>
</comment>
<dbReference type="GO" id="GO:0005829">
    <property type="term" value="C:cytosol"/>
    <property type="evidence" value="ECO:0007669"/>
    <property type="project" value="UniProtKB-SubCell"/>
</dbReference>
<dbReference type="Pfam" id="PF07541">
    <property type="entry name" value="EIF_2_alpha"/>
    <property type="match status" value="1"/>
</dbReference>
<name>A0A1E3PLG5_9ASCO</name>
<dbReference type="Pfam" id="PF00575">
    <property type="entry name" value="S1"/>
    <property type="match status" value="1"/>
</dbReference>
<evidence type="ECO:0000313" key="10">
    <source>
        <dbReference type="EMBL" id="ODQ66281.1"/>
    </source>
</evidence>
<organism evidence="10 11">
    <name type="scientific">Nadsonia fulvescens var. elongata DSM 6958</name>
    <dbReference type="NCBI Taxonomy" id="857566"/>
    <lineage>
        <taxon>Eukaryota</taxon>
        <taxon>Fungi</taxon>
        <taxon>Dikarya</taxon>
        <taxon>Ascomycota</taxon>
        <taxon>Saccharomycotina</taxon>
        <taxon>Dipodascomycetes</taxon>
        <taxon>Dipodascales</taxon>
        <taxon>Dipodascales incertae sedis</taxon>
        <taxon>Nadsonia</taxon>
    </lineage>
</organism>
<feature type="domain" description="S1 motif" evidence="9">
    <location>
        <begin position="21"/>
        <end position="92"/>
    </location>
</feature>
<keyword evidence="7" id="KW-0648">Protein biosynthesis</keyword>
<dbReference type="Gene3D" id="1.10.150.190">
    <property type="entry name" value="Translation initiation factor 2, subunit 1, domain 2"/>
    <property type="match status" value="1"/>
</dbReference>
<feature type="region of interest" description="Disordered" evidence="8">
    <location>
        <begin position="275"/>
        <end position="304"/>
    </location>
</feature>
<dbReference type="Gene3D" id="2.40.50.140">
    <property type="entry name" value="Nucleic acid-binding proteins"/>
    <property type="match status" value="1"/>
</dbReference>
<dbReference type="SUPFAM" id="SSF110993">
    <property type="entry name" value="eIF-2-alpha, C-terminal domain"/>
    <property type="match status" value="1"/>
</dbReference>
<dbReference type="GO" id="GO:0003723">
    <property type="term" value="F:RNA binding"/>
    <property type="evidence" value="ECO:0007669"/>
    <property type="project" value="UniProtKB-KW"/>
</dbReference>
<comment type="subcellular location">
    <subcellularLocation>
        <location evidence="1">Cytoplasm</location>
        <location evidence="1">Cytosol</location>
    </subcellularLocation>
</comment>
<dbReference type="GO" id="GO:0003743">
    <property type="term" value="F:translation initiation factor activity"/>
    <property type="evidence" value="ECO:0007669"/>
    <property type="project" value="UniProtKB-KW"/>
</dbReference>
<sequence>MSEEVNTTNCRFYESKYPEVEDLVMVNVKEIADMGAYVKLLEYDGVEGMILLSELSRRRIRSIQKLIKVGRNEVVVVLRVDKDKGYIDLSKRRVSAEDIVKCEEKYNKSKAVHSILRHVAEKHKYSLEKLYENVGWPLSRKYGHAYEAFKQAITTPEEVFAGTEIPSPEIFDELILQISRRLTPNPIKCRTDIELTCFGYEGIDAIKTALLAGELFDSEKTPLKIRLVAAPMFVMHCTSIDKQLAIDTLHAATNKMREIITASDGNLNVVMEPKAVTASEESELEKQLQGELEDSEEESDEDFD</sequence>
<protein>
    <submittedName>
        <fullName evidence="10">Nucleic acid-binding protein</fullName>
    </submittedName>
</protein>
<evidence type="ECO:0000256" key="4">
    <source>
        <dbReference type="ARBA" id="ARBA00022540"/>
    </source>
</evidence>
<keyword evidence="3" id="KW-0963">Cytoplasm</keyword>
<dbReference type="PROSITE" id="PS50126">
    <property type="entry name" value="S1"/>
    <property type="match status" value="1"/>
</dbReference>
<dbReference type="PANTHER" id="PTHR10602">
    <property type="entry name" value="EUKARYOTIC TRANSLATION INITIATION FACTOR 2 SUBUNIT 1"/>
    <property type="match status" value="1"/>
</dbReference>
<evidence type="ECO:0000259" key="9">
    <source>
        <dbReference type="PROSITE" id="PS50126"/>
    </source>
</evidence>
<dbReference type="AlphaFoldDB" id="A0A1E3PLG5"/>
<reference evidence="10 11" key="1">
    <citation type="journal article" date="2016" name="Proc. Natl. Acad. Sci. U.S.A.">
        <title>Comparative genomics of biotechnologically important yeasts.</title>
        <authorList>
            <person name="Riley R."/>
            <person name="Haridas S."/>
            <person name="Wolfe K.H."/>
            <person name="Lopes M.R."/>
            <person name="Hittinger C.T."/>
            <person name="Goeker M."/>
            <person name="Salamov A.A."/>
            <person name="Wisecaver J.H."/>
            <person name="Long T.M."/>
            <person name="Calvey C.H."/>
            <person name="Aerts A.L."/>
            <person name="Barry K.W."/>
            <person name="Choi C."/>
            <person name="Clum A."/>
            <person name="Coughlan A.Y."/>
            <person name="Deshpande S."/>
            <person name="Douglass A.P."/>
            <person name="Hanson S.J."/>
            <person name="Klenk H.-P."/>
            <person name="LaButti K.M."/>
            <person name="Lapidus A."/>
            <person name="Lindquist E.A."/>
            <person name="Lipzen A.M."/>
            <person name="Meier-Kolthoff J.P."/>
            <person name="Ohm R.A."/>
            <person name="Otillar R.P."/>
            <person name="Pangilinan J.L."/>
            <person name="Peng Y."/>
            <person name="Rokas A."/>
            <person name="Rosa C.A."/>
            <person name="Scheuner C."/>
            <person name="Sibirny A.A."/>
            <person name="Slot J.C."/>
            <person name="Stielow J.B."/>
            <person name="Sun H."/>
            <person name="Kurtzman C.P."/>
            <person name="Blackwell M."/>
            <person name="Grigoriev I.V."/>
            <person name="Jeffries T.W."/>
        </authorList>
    </citation>
    <scope>NUCLEOTIDE SEQUENCE [LARGE SCALE GENOMIC DNA]</scope>
    <source>
        <strain evidence="10 11">DSM 6958</strain>
    </source>
</reference>
<evidence type="ECO:0000256" key="7">
    <source>
        <dbReference type="ARBA" id="ARBA00022917"/>
    </source>
</evidence>
<dbReference type="SUPFAM" id="SSF116742">
    <property type="entry name" value="eIF2alpha middle domain-like"/>
    <property type="match status" value="1"/>
</dbReference>
<dbReference type="InterPro" id="IPR003029">
    <property type="entry name" value="S1_domain"/>
</dbReference>
<accession>A0A1E3PLG5</accession>
<keyword evidence="4" id="KW-0396">Initiation factor</keyword>
<dbReference type="EMBL" id="KV454408">
    <property type="protein sequence ID" value="ODQ66281.1"/>
    <property type="molecule type" value="Genomic_DNA"/>
</dbReference>